<dbReference type="Pfam" id="PF01381">
    <property type="entry name" value="HTH_3"/>
    <property type="match status" value="1"/>
</dbReference>
<reference evidence="3 4" key="1">
    <citation type="submission" date="2020-04" db="EMBL/GenBank/DDBJ databases">
        <title>FDA dAtabase for Regulatory Grade micrObial Sequences (FDA-ARGOS): Supporting development and validation of Infectious Disease Dx tests.</title>
        <authorList>
            <person name="Sciortino C."/>
            <person name="Tallon L."/>
            <person name="Sadzewicz L."/>
            <person name="Vavikolanu K."/>
            <person name="Mehta A."/>
            <person name="Aluvathingal J."/>
            <person name="Nadendla S."/>
            <person name="Nandy P."/>
            <person name="Geyer C."/>
            <person name="Yan Y."/>
            <person name="Sichtig H."/>
        </authorList>
    </citation>
    <scope>NUCLEOTIDE SEQUENCE [LARGE SCALE GENOMIC DNA]</scope>
    <source>
        <strain evidence="3 4">FDAARGOS_633</strain>
    </source>
</reference>
<name>A0A6H0ZSA2_9HYPH</name>
<dbReference type="Proteomes" id="UP000500870">
    <property type="component" value="Chromosome 3"/>
</dbReference>
<keyword evidence="1" id="KW-0238">DNA-binding</keyword>
<dbReference type="CDD" id="cd00093">
    <property type="entry name" value="HTH_XRE"/>
    <property type="match status" value="1"/>
</dbReference>
<accession>A0A6H0ZSA2</accession>
<dbReference type="InterPro" id="IPR010982">
    <property type="entry name" value="Lambda_DNA-bd_dom_sf"/>
</dbReference>
<dbReference type="PANTHER" id="PTHR46797">
    <property type="entry name" value="HTH-TYPE TRANSCRIPTIONAL REGULATOR"/>
    <property type="match status" value="1"/>
</dbReference>
<evidence type="ECO:0000256" key="1">
    <source>
        <dbReference type="ARBA" id="ARBA00023125"/>
    </source>
</evidence>
<organism evidence="3 4">
    <name type="scientific">Agrobacterium pusense</name>
    <dbReference type="NCBI Taxonomy" id="648995"/>
    <lineage>
        <taxon>Bacteria</taxon>
        <taxon>Pseudomonadati</taxon>
        <taxon>Pseudomonadota</taxon>
        <taxon>Alphaproteobacteria</taxon>
        <taxon>Hyphomicrobiales</taxon>
        <taxon>Rhizobiaceae</taxon>
        <taxon>Rhizobium/Agrobacterium group</taxon>
        <taxon>Agrobacterium</taxon>
    </lineage>
</organism>
<dbReference type="SUPFAM" id="SSF47413">
    <property type="entry name" value="lambda repressor-like DNA-binding domains"/>
    <property type="match status" value="1"/>
</dbReference>
<feature type="domain" description="HTH cro/C1-type" evidence="2">
    <location>
        <begin position="9"/>
        <end position="63"/>
    </location>
</feature>
<dbReference type="GO" id="GO:0003700">
    <property type="term" value="F:DNA-binding transcription factor activity"/>
    <property type="evidence" value="ECO:0007669"/>
    <property type="project" value="TreeGrafter"/>
</dbReference>
<evidence type="ECO:0000259" key="2">
    <source>
        <dbReference type="PROSITE" id="PS50943"/>
    </source>
</evidence>
<evidence type="ECO:0000313" key="3">
    <source>
        <dbReference type="EMBL" id="QIX23712.1"/>
    </source>
</evidence>
<evidence type="ECO:0000313" key="4">
    <source>
        <dbReference type="Proteomes" id="UP000500870"/>
    </source>
</evidence>
<dbReference type="SMART" id="SM00530">
    <property type="entry name" value="HTH_XRE"/>
    <property type="match status" value="1"/>
</dbReference>
<sequence length="200" mass="22346">MSDISSNRLAEARKSKGLTQQQLADRLGVHFVTISKLERGKMQLTADWITKLAEALEVTVPEIFSPPVLRQRIELEGVVQNGFSVRPVKGIESRYVMDSVDADDESSFWIAVADDAMAPFFHRGDALRFTLYHTEAQNIPEGRLACVRLEDGRHLVAITESQHGEDTFDIRTTSGQRMTNVKVEVFSLLSGAKIRDLGDD</sequence>
<dbReference type="GO" id="GO:0005829">
    <property type="term" value="C:cytosol"/>
    <property type="evidence" value="ECO:0007669"/>
    <property type="project" value="TreeGrafter"/>
</dbReference>
<dbReference type="PANTHER" id="PTHR46797:SF20">
    <property type="entry name" value="BLR4304 PROTEIN"/>
    <property type="match status" value="1"/>
</dbReference>
<dbReference type="Gene3D" id="1.10.260.40">
    <property type="entry name" value="lambda repressor-like DNA-binding domains"/>
    <property type="match status" value="1"/>
</dbReference>
<dbReference type="InterPro" id="IPR001387">
    <property type="entry name" value="Cro/C1-type_HTH"/>
</dbReference>
<proteinExistence type="predicted"/>
<protein>
    <submittedName>
        <fullName evidence="3">Helix-turn-helix transcriptional regulator</fullName>
    </submittedName>
</protein>
<dbReference type="AlphaFoldDB" id="A0A6H0ZSA2"/>
<dbReference type="InterPro" id="IPR050807">
    <property type="entry name" value="TransReg_Diox_bact_type"/>
</dbReference>
<dbReference type="PROSITE" id="PS50943">
    <property type="entry name" value="HTH_CROC1"/>
    <property type="match status" value="1"/>
</dbReference>
<dbReference type="GO" id="GO:0003677">
    <property type="term" value="F:DNA binding"/>
    <property type="evidence" value="ECO:0007669"/>
    <property type="project" value="UniProtKB-KW"/>
</dbReference>
<gene>
    <name evidence="3" type="ORF">FOB41_21390</name>
</gene>
<dbReference type="RefSeq" id="WP_136882429.1">
    <property type="nucleotide sequence ID" value="NZ_CP050899.1"/>
</dbReference>
<dbReference type="EMBL" id="CP050899">
    <property type="protein sequence ID" value="QIX23712.1"/>
    <property type="molecule type" value="Genomic_DNA"/>
</dbReference>